<evidence type="ECO:0000256" key="5">
    <source>
        <dbReference type="ARBA" id="ARBA00023054"/>
    </source>
</evidence>
<name>A0AAN8D4B8_9TELE</name>
<organism evidence="8 9">
    <name type="scientific">Champsocephalus esox</name>
    <name type="common">pike icefish</name>
    <dbReference type="NCBI Taxonomy" id="159716"/>
    <lineage>
        <taxon>Eukaryota</taxon>
        <taxon>Metazoa</taxon>
        <taxon>Chordata</taxon>
        <taxon>Craniata</taxon>
        <taxon>Vertebrata</taxon>
        <taxon>Euteleostomi</taxon>
        <taxon>Actinopterygii</taxon>
        <taxon>Neopterygii</taxon>
        <taxon>Teleostei</taxon>
        <taxon>Neoteleostei</taxon>
        <taxon>Acanthomorphata</taxon>
        <taxon>Eupercaria</taxon>
        <taxon>Perciformes</taxon>
        <taxon>Notothenioidei</taxon>
        <taxon>Channichthyidae</taxon>
        <taxon>Champsocephalus</taxon>
    </lineage>
</organism>
<keyword evidence="6" id="KW-0472">Membrane</keyword>
<comment type="caution">
    <text evidence="8">The sequence shown here is derived from an EMBL/GenBank/DDBJ whole genome shotgun (WGS) entry which is preliminary data.</text>
</comment>
<dbReference type="Proteomes" id="UP001335648">
    <property type="component" value="Unassembled WGS sequence"/>
</dbReference>
<evidence type="ECO:0000313" key="8">
    <source>
        <dbReference type="EMBL" id="KAK5912493.1"/>
    </source>
</evidence>
<keyword evidence="3" id="KW-0812">Transmembrane</keyword>
<reference evidence="8 9" key="1">
    <citation type="journal article" date="2023" name="Mol. Biol. Evol.">
        <title>Genomics of Secondarily Temperate Adaptation in the Only Non-Antarctic Icefish.</title>
        <authorList>
            <person name="Rivera-Colon A.G."/>
            <person name="Rayamajhi N."/>
            <person name="Minhas B.F."/>
            <person name="Madrigal G."/>
            <person name="Bilyk K.T."/>
            <person name="Yoon V."/>
            <person name="Hune M."/>
            <person name="Gregory S."/>
            <person name="Cheng C.H.C."/>
            <person name="Catchen J.M."/>
        </authorList>
    </citation>
    <scope>NUCLEOTIDE SEQUENCE [LARGE SCALE GENOMIC DNA]</scope>
    <source>
        <strain evidence="8">JC2023a</strain>
    </source>
</reference>
<evidence type="ECO:0000256" key="2">
    <source>
        <dbReference type="ARBA" id="ARBA00008108"/>
    </source>
</evidence>
<dbReference type="InterPro" id="IPR019394">
    <property type="entry name" value="TEX28/TMCC"/>
</dbReference>
<comment type="similarity">
    <text evidence="2">Belongs to the TEX28 family.</text>
</comment>
<evidence type="ECO:0000256" key="3">
    <source>
        <dbReference type="ARBA" id="ARBA00022692"/>
    </source>
</evidence>
<dbReference type="AlphaFoldDB" id="A0AAN8D4B8"/>
<gene>
    <name evidence="8" type="ORF">CesoFtcFv8_002361</name>
</gene>
<accession>A0AAN8D4B8</accession>
<keyword evidence="4" id="KW-1133">Transmembrane helix</keyword>
<evidence type="ECO:0000256" key="4">
    <source>
        <dbReference type="ARBA" id="ARBA00022989"/>
    </source>
</evidence>
<sequence>MMAVLLYQIQEPMMYPLAPGKIFLTMPEASDFDNILQEIQELRENKGQLEESFEILKNYHQKEYTAIGEALREERHRNLWRPA</sequence>
<evidence type="ECO:0000256" key="7">
    <source>
        <dbReference type="SAM" id="Coils"/>
    </source>
</evidence>
<dbReference type="EMBL" id="JAULUE010002047">
    <property type="protein sequence ID" value="KAK5912493.1"/>
    <property type="molecule type" value="Genomic_DNA"/>
</dbReference>
<keyword evidence="9" id="KW-1185">Reference proteome</keyword>
<keyword evidence="5 7" id="KW-0175">Coiled coil</keyword>
<evidence type="ECO:0000313" key="9">
    <source>
        <dbReference type="Proteomes" id="UP001335648"/>
    </source>
</evidence>
<feature type="coiled-coil region" evidence="7">
    <location>
        <begin position="32"/>
        <end position="59"/>
    </location>
</feature>
<evidence type="ECO:0000256" key="1">
    <source>
        <dbReference type="ARBA" id="ARBA00004370"/>
    </source>
</evidence>
<proteinExistence type="inferred from homology"/>
<evidence type="ECO:0000256" key="6">
    <source>
        <dbReference type="ARBA" id="ARBA00023136"/>
    </source>
</evidence>
<dbReference type="Pfam" id="PF10267">
    <property type="entry name" value="Tmemb_cc2"/>
    <property type="match status" value="1"/>
</dbReference>
<comment type="subcellular location">
    <subcellularLocation>
        <location evidence="1">Membrane</location>
    </subcellularLocation>
</comment>
<dbReference type="GO" id="GO:0016020">
    <property type="term" value="C:membrane"/>
    <property type="evidence" value="ECO:0007669"/>
    <property type="project" value="UniProtKB-SubCell"/>
</dbReference>
<protein>
    <submittedName>
        <fullName evidence="8">Uncharacterized protein</fullName>
    </submittedName>
</protein>